<evidence type="ECO:0000256" key="2">
    <source>
        <dbReference type="ARBA" id="ARBA00003906"/>
    </source>
</evidence>
<dbReference type="CDD" id="cd07036">
    <property type="entry name" value="TPP_PYR_E1-PDHc-beta_like"/>
    <property type="match status" value="1"/>
</dbReference>
<dbReference type="RefSeq" id="WP_264542550.1">
    <property type="nucleotide sequence ID" value="NZ_BAABIP010000005.1"/>
</dbReference>
<dbReference type="Pfam" id="PF00676">
    <property type="entry name" value="E1_dh"/>
    <property type="match status" value="1"/>
</dbReference>
<sequence length="658" mass="74324">MNFERKNLTNEQLLDLYKKLLKPRLIEEKMLILIRQGKVSKWFSGIGQEAISVGITSVLDKDEYILPMHRNLGVFTTREIPLHRLFSQWQGKRNGFTKGRDRSFHFGTQEFNIIGMISHLGPQMGVADGIALANRLKKNGKVTAVFTGEGATSEGDFHEALNVASVWDLPVLFVIENNGYGLSTPTNEQYRCKQLADRGAGYGMESHVVDGNNILEVYNLISELKASMVDNPRPVLLEFMTFRMRGHEEASGTKYVPQELMDMWAIKDPVENYRSYLKATAVLTDEQDEDFRAEIKKEIDTDWAKVQEEPAIVADLDEELNDVYCPWEYEQIDHFDELENIRLIDAISQGLSQSMERHPNLVVMGQDIAEYGGAFKITEGFVDKFGKERVRNTPICESVIVSAANGLSINGHKAVVEMQFADFVSTGFNPIVNLLAKQHYRWQEKSDVVVRMPCGGGTQAGPFHSQTNEAWFTKTPGLKVVYPAFPYDAKGLLATAINDPNPVMFFEHKQLYRSVYQDVPKDYYTLPLGKASLLKEGNDVTIISFGAGVHWALETLAKNPEISADLLDLRSLQPLDWEAIYTSVKKTNRVIILQEDTLFGGVASDISSMIMENCFEHLDAPVKRVGSLESAIPFMKSLEDQYLPKERFETELKELLAY</sequence>
<dbReference type="PANTHER" id="PTHR43257:SF2">
    <property type="entry name" value="PYRUVATE DEHYDROGENASE E1 COMPONENT SUBUNIT BETA"/>
    <property type="match status" value="1"/>
</dbReference>
<comment type="caution">
    <text evidence="6">The sequence shown here is derived from an EMBL/GenBank/DDBJ whole genome shotgun (WGS) entry which is preliminary data.</text>
</comment>
<evidence type="ECO:0000256" key="3">
    <source>
        <dbReference type="ARBA" id="ARBA00023002"/>
    </source>
</evidence>
<evidence type="ECO:0000256" key="4">
    <source>
        <dbReference type="ARBA" id="ARBA00023052"/>
    </source>
</evidence>
<keyword evidence="4" id="KW-0786">Thiamine pyrophosphate</keyword>
<accession>A0ABP8ZHN5</accession>
<comment type="function">
    <text evidence="2">E1 component of the 2-oxoglutarate dehydrogenase (OGDH) complex which catalyzes the decarboxylation of 2-oxoglutarate, the first step in the conversion of 2-oxoglutarate to succinyl-CoA and CO(2).</text>
</comment>
<name>A0ABP8ZHN5_9FLAO</name>
<organism evidence="6 7">
    <name type="scientific">Flavobacterium hankyongi</name>
    <dbReference type="NCBI Taxonomy" id="1176532"/>
    <lineage>
        <taxon>Bacteria</taxon>
        <taxon>Pseudomonadati</taxon>
        <taxon>Bacteroidota</taxon>
        <taxon>Flavobacteriia</taxon>
        <taxon>Flavobacteriales</taxon>
        <taxon>Flavobacteriaceae</taxon>
        <taxon>Flavobacterium</taxon>
    </lineage>
</organism>
<dbReference type="InterPro" id="IPR009014">
    <property type="entry name" value="Transketo_C/PFOR_II"/>
</dbReference>
<dbReference type="InterPro" id="IPR029061">
    <property type="entry name" value="THDP-binding"/>
</dbReference>
<reference evidence="7" key="1">
    <citation type="journal article" date="2019" name="Int. J. Syst. Evol. Microbiol.">
        <title>The Global Catalogue of Microorganisms (GCM) 10K type strain sequencing project: providing services to taxonomists for standard genome sequencing and annotation.</title>
        <authorList>
            <consortium name="The Broad Institute Genomics Platform"/>
            <consortium name="The Broad Institute Genome Sequencing Center for Infectious Disease"/>
            <person name="Wu L."/>
            <person name="Ma J."/>
        </authorList>
    </citation>
    <scope>NUCLEOTIDE SEQUENCE [LARGE SCALE GENOMIC DNA]</scope>
    <source>
        <strain evidence="7">JCM 18198</strain>
    </source>
</reference>
<evidence type="ECO:0000313" key="7">
    <source>
        <dbReference type="Proteomes" id="UP001500141"/>
    </source>
</evidence>
<evidence type="ECO:0000313" key="6">
    <source>
        <dbReference type="EMBL" id="GAA4756963.1"/>
    </source>
</evidence>
<protein>
    <submittedName>
        <fullName evidence="6">Dehydrogenase E1 component subunit alpha/beta</fullName>
    </submittedName>
</protein>
<dbReference type="Proteomes" id="UP001500141">
    <property type="component" value="Unassembled WGS sequence"/>
</dbReference>
<dbReference type="EMBL" id="BAABIP010000005">
    <property type="protein sequence ID" value="GAA4756963.1"/>
    <property type="molecule type" value="Genomic_DNA"/>
</dbReference>
<dbReference type="CDD" id="cd02000">
    <property type="entry name" value="TPP_E1_PDC_ADC_BCADC"/>
    <property type="match status" value="1"/>
</dbReference>
<feature type="domain" description="Transketolase-like pyrimidine-binding" evidence="5">
    <location>
        <begin position="341"/>
        <end position="514"/>
    </location>
</feature>
<comment type="cofactor">
    <cofactor evidence="1">
        <name>thiamine diphosphate</name>
        <dbReference type="ChEBI" id="CHEBI:58937"/>
    </cofactor>
</comment>
<dbReference type="PANTHER" id="PTHR43257">
    <property type="entry name" value="PYRUVATE DEHYDROGENASE E1 COMPONENT BETA SUBUNIT"/>
    <property type="match status" value="1"/>
</dbReference>
<dbReference type="Gene3D" id="3.40.50.920">
    <property type="match status" value="1"/>
</dbReference>
<dbReference type="SUPFAM" id="SSF52922">
    <property type="entry name" value="TK C-terminal domain-like"/>
    <property type="match status" value="1"/>
</dbReference>
<dbReference type="InterPro" id="IPR033248">
    <property type="entry name" value="Transketolase_C"/>
</dbReference>
<dbReference type="Pfam" id="PF02779">
    <property type="entry name" value="Transket_pyr"/>
    <property type="match status" value="1"/>
</dbReference>
<keyword evidence="3" id="KW-0560">Oxidoreductase</keyword>
<keyword evidence="7" id="KW-1185">Reference proteome</keyword>
<dbReference type="InterPro" id="IPR001017">
    <property type="entry name" value="DH_E1"/>
</dbReference>
<dbReference type="Gene3D" id="3.40.50.970">
    <property type="match status" value="2"/>
</dbReference>
<dbReference type="SMART" id="SM00861">
    <property type="entry name" value="Transket_pyr"/>
    <property type="match status" value="1"/>
</dbReference>
<dbReference type="SUPFAM" id="SSF52518">
    <property type="entry name" value="Thiamin diphosphate-binding fold (THDP-binding)"/>
    <property type="match status" value="2"/>
</dbReference>
<dbReference type="Pfam" id="PF02780">
    <property type="entry name" value="Transketolase_C"/>
    <property type="match status" value="1"/>
</dbReference>
<dbReference type="InterPro" id="IPR005475">
    <property type="entry name" value="Transketolase-like_Pyr-bd"/>
</dbReference>
<evidence type="ECO:0000259" key="5">
    <source>
        <dbReference type="SMART" id="SM00861"/>
    </source>
</evidence>
<evidence type="ECO:0000256" key="1">
    <source>
        <dbReference type="ARBA" id="ARBA00001964"/>
    </source>
</evidence>
<gene>
    <name evidence="6" type="ORF">GCM10023230_00670</name>
</gene>
<proteinExistence type="predicted"/>